<dbReference type="InterPro" id="IPR008752">
    <property type="entry name" value="Peptidase_M11"/>
</dbReference>
<keyword evidence="4" id="KW-1185">Reference proteome</keyword>
<feature type="compositionally biased region" description="Pro residues" evidence="1">
    <location>
        <begin position="457"/>
        <end position="469"/>
    </location>
</feature>
<evidence type="ECO:0000256" key="1">
    <source>
        <dbReference type="SAM" id="MobiDB-lite"/>
    </source>
</evidence>
<feature type="compositionally biased region" description="Low complexity" evidence="1">
    <location>
        <begin position="470"/>
        <end position="488"/>
    </location>
</feature>
<evidence type="ECO:0000313" key="3">
    <source>
        <dbReference type="EMBL" id="KAG2500285.1"/>
    </source>
</evidence>
<feature type="compositionally biased region" description="Low complexity" evidence="1">
    <location>
        <begin position="500"/>
        <end position="537"/>
    </location>
</feature>
<feature type="region of interest" description="Disordered" evidence="1">
    <location>
        <begin position="554"/>
        <end position="575"/>
    </location>
</feature>
<organism evidence="3 4">
    <name type="scientific">Edaphochlamys debaryana</name>
    <dbReference type="NCBI Taxonomy" id="47281"/>
    <lineage>
        <taxon>Eukaryota</taxon>
        <taxon>Viridiplantae</taxon>
        <taxon>Chlorophyta</taxon>
        <taxon>core chlorophytes</taxon>
        <taxon>Chlorophyceae</taxon>
        <taxon>CS clade</taxon>
        <taxon>Chlamydomonadales</taxon>
        <taxon>Chlamydomonadales incertae sedis</taxon>
        <taxon>Edaphochlamys</taxon>
    </lineage>
</organism>
<sequence length="575" mass="60575">MLATSVCNTANTMRWNTFVNGLFNADQSKPATRATIQHFYAKCSWDTVQFLPSNIRVANVTLPCTGVYQTSTTGKVTTFNSETSCGAPETDSWYRVALAQAQANLGITDAQMPLYKRRVVYLPYRVNCPFNGYASIGCADSCYALMNPYEGDRFQAALSFHELGHNIGLQHANRMTGPSSIQEYGDLTDVMGSNYVGSDTTFACPSAPTAFKAGWIKPLYNESLIRGSFPPGQPKLYTLPSMSLTNTNFLYINISWLPNFVPAFPWGAESVPLANQLFVSYRVRGPALAYDSALTTELSRKVYVHTYNTSYRNPPRVDPFDIKLWPALVSILDTKNGSVDRGRIPVDIAFRVNYGALRGSSSAVNGLHIAPVSLNATHATITVCYFTVLKESDGDNGCGNGADDDCDGLVDGADPDCGGSGVRSPPPPSPASASPPIPPPAAPPRPASAIPAATTAFPPPAPFATPFPTTPKAFTAASQSLSSIATAQPSPPIPPPAAPPRSAATLPAAAQAAPQLATPETLTAAALTASEPSALATPEPPALAAPVLIPATPARAPSSSTAAPITPSAAYQPFA</sequence>
<gene>
    <name evidence="3" type="ORF">HYH03_001863</name>
</gene>
<proteinExistence type="predicted"/>
<feature type="domain" description="Peptidase M11 gametolysin" evidence="2">
    <location>
        <begin position="5"/>
        <end position="311"/>
    </location>
</feature>
<accession>A0A835YKK2</accession>
<feature type="compositionally biased region" description="Pro residues" evidence="1">
    <location>
        <begin position="424"/>
        <end position="446"/>
    </location>
</feature>
<feature type="compositionally biased region" description="Low complexity" evidence="1">
    <location>
        <begin position="447"/>
        <end position="456"/>
    </location>
</feature>
<comment type="caution">
    <text evidence="3">The sequence shown here is derived from an EMBL/GenBank/DDBJ whole genome shotgun (WGS) entry which is preliminary data.</text>
</comment>
<reference evidence="3" key="1">
    <citation type="journal article" date="2020" name="bioRxiv">
        <title>Comparative genomics of Chlamydomonas.</title>
        <authorList>
            <person name="Craig R.J."/>
            <person name="Hasan A.R."/>
            <person name="Ness R.W."/>
            <person name="Keightley P.D."/>
        </authorList>
    </citation>
    <scope>NUCLEOTIDE SEQUENCE</scope>
    <source>
        <strain evidence="3">CCAP 11/70</strain>
    </source>
</reference>
<dbReference type="SUPFAM" id="SSF55486">
    <property type="entry name" value="Metalloproteases ('zincins'), catalytic domain"/>
    <property type="match status" value="1"/>
</dbReference>
<name>A0A835YKK2_9CHLO</name>
<feature type="compositionally biased region" description="Pro residues" evidence="1">
    <location>
        <begin position="489"/>
        <end position="499"/>
    </location>
</feature>
<protein>
    <recommendedName>
        <fullName evidence="2">Peptidase M11 gametolysin domain-containing protein</fullName>
    </recommendedName>
</protein>
<feature type="region of interest" description="Disordered" evidence="1">
    <location>
        <begin position="411"/>
        <end position="541"/>
    </location>
</feature>
<dbReference type="OrthoDB" id="535741at2759"/>
<evidence type="ECO:0000259" key="2">
    <source>
        <dbReference type="Pfam" id="PF05548"/>
    </source>
</evidence>
<dbReference type="EMBL" id="JAEHOE010000004">
    <property type="protein sequence ID" value="KAG2500285.1"/>
    <property type="molecule type" value="Genomic_DNA"/>
</dbReference>
<evidence type="ECO:0000313" key="4">
    <source>
        <dbReference type="Proteomes" id="UP000612055"/>
    </source>
</evidence>
<dbReference type="AlphaFoldDB" id="A0A835YKK2"/>
<dbReference type="Pfam" id="PF05548">
    <property type="entry name" value="Peptidase_M11"/>
    <property type="match status" value="1"/>
</dbReference>
<dbReference type="Proteomes" id="UP000612055">
    <property type="component" value="Unassembled WGS sequence"/>
</dbReference>